<dbReference type="InterPro" id="IPR015915">
    <property type="entry name" value="Kelch-typ_b-propeller"/>
</dbReference>
<dbReference type="InterPro" id="IPR014756">
    <property type="entry name" value="Ig_E-set"/>
</dbReference>
<dbReference type="Pfam" id="PF24681">
    <property type="entry name" value="Kelch_KLHDC2_KLHL20_DRC7"/>
    <property type="match status" value="1"/>
</dbReference>
<dbReference type="EMBL" id="CP011390">
    <property type="protein sequence ID" value="ANE51437.1"/>
    <property type="molecule type" value="Genomic_DNA"/>
</dbReference>
<evidence type="ECO:0000256" key="3">
    <source>
        <dbReference type="SAM" id="SignalP"/>
    </source>
</evidence>
<dbReference type="Gene3D" id="2.60.120.380">
    <property type="match status" value="1"/>
</dbReference>
<dbReference type="PROSITE" id="PS50853">
    <property type="entry name" value="FN3"/>
    <property type="match status" value="1"/>
</dbReference>
<dbReference type="Proteomes" id="UP000077177">
    <property type="component" value="Chromosome"/>
</dbReference>
<dbReference type="Pfam" id="PF00041">
    <property type="entry name" value="fn3"/>
    <property type="match status" value="1"/>
</dbReference>
<dbReference type="SUPFAM" id="SSF81296">
    <property type="entry name" value="E set domains"/>
    <property type="match status" value="1"/>
</dbReference>
<reference evidence="6" key="1">
    <citation type="submission" date="2015-01" db="EMBL/GenBank/DDBJ databases">
        <title>Flavisolibacter sp./LCS9/ whole genome sequencing.</title>
        <authorList>
            <person name="Kim M.K."/>
            <person name="Srinivasan S."/>
            <person name="Lee J.-J."/>
        </authorList>
    </citation>
    <scope>NUCLEOTIDE SEQUENCE [LARGE SCALE GENOMIC DNA]</scope>
    <source>
        <strain evidence="6">LCS9</strain>
    </source>
</reference>
<dbReference type="CDD" id="cd00102">
    <property type="entry name" value="IPT"/>
    <property type="match status" value="1"/>
</dbReference>
<keyword evidence="2" id="KW-0677">Repeat</keyword>
<dbReference type="Pfam" id="PF20009">
    <property type="entry name" value="GEVED"/>
    <property type="match status" value="1"/>
</dbReference>
<dbReference type="Gene3D" id="3.40.390.10">
    <property type="entry name" value="Collagenase (Catalytic Domain)"/>
    <property type="match status" value="1"/>
</dbReference>
<reference evidence="5 6" key="2">
    <citation type="journal article" date="2016" name="Int. J. Syst. Evol. Microbiol.">
        <title>Flavisolibacter tropicus sp. nov., isolated from tropical soil.</title>
        <authorList>
            <person name="Lee J.J."/>
            <person name="Kang M.S."/>
            <person name="Kim G.S."/>
            <person name="Lee C.S."/>
            <person name="Lim S."/>
            <person name="Lee J."/>
            <person name="Roh S.H."/>
            <person name="Kang H."/>
            <person name="Ha J.M."/>
            <person name="Bae S."/>
            <person name="Jung H.Y."/>
            <person name="Kim M.K."/>
        </authorList>
    </citation>
    <scope>NUCLEOTIDE SEQUENCE [LARGE SCALE GENOMIC DNA]</scope>
    <source>
        <strain evidence="5 6">LCS9</strain>
    </source>
</reference>
<dbReference type="InterPro" id="IPR036116">
    <property type="entry name" value="FN3_sf"/>
</dbReference>
<organism evidence="5 6">
    <name type="scientific">Flavisolibacter tropicus</name>
    <dbReference type="NCBI Taxonomy" id="1492898"/>
    <lineage>
        <taxon>Bacteria</taxon>
        <taxon>Pseudomonadati</taxon>
        <taxon>Bacteroidota</taxon>
        <taxon>Chitinophagia</taxon>
        <taxon>Chitinophagales</taxon>
        <taxon>Chitinophagaceae</taxon>
        <taxon>Flavisolibacter</taxon>
    </lineage>
</organism>
<evidence type="ECO:0000313" key="5">
    <source>
        <dbReference type="EMBL" id="ANE51437.1"/>
    </source>
</evidence>
<protein>
    <recommendedName>
        <fullName evidence="4">Fibronectin type-III domain-containing protein</fullName>
    </recommendedName>
</protein>
<dbReference type="SMART" id="SM00612">
    <property type="entry name" value="Kelch"/>
    <property type="match status" value="5"/>
</dbReference>
<dbReference type="SUPFAM" id="SSF55486">
    <property type="entry name" value="Metalloproteases ('zincins'), catalytic domain"/>
    <property type="match status" value="1"/>
</dbReference>
<dbReference type="Pfam" id="PF01344">
    <property type="entry name" value="Kelch_1"/>
    <property type="match status" value="2"/>
</dbReference>
<dbReference type="Gene3D" id="2.120.10.80">
    <property type="entry name" value="Kelch-type beta propeller"/>
    <property type="match status" value="2"/>
</dbReference>
<dbReference type="InterPro" id="IPR013783">
    <property type="entry name" value="Ig-like_fold"/>
</dbReference>
<dbReference type="CDD" id="cd00063">
    <property type="entry name" value="FN3"/>
    <property type="match status" value="1"/>
</dbReference>
<sequence length="1326" mass="140251">MKNAYQHLLLILICGFISPVFAQTPVYIGKVNDVRTTYSTKARAAAANRVSSETMVSHSIPGEPPLLLKIVSSRQDQAGVFFYGEVKDAASGRFYLRVVNGQASGAITILDQKKYYRYSSKADGSVYLTEEDIDKVMCVGLPKAKEATGSRGQNSQSTTANSPAAAALEPAPLLESLPGAISVLYLDFDGETVINTEWNRNYTNGEPIVAAPSSFTASEMTEIWKSVSEDFLPFALNVTTDVAVFNRSAPNTRMRIVFTPTQAWFPGSVGGVAYIGSFTWGGDAFRGETPCWDFNTEVNFSGEVASHEAGHTVGLHHDGRTDPPEEYYYGDQSWAPIMGLGYAKPLVQWSKGEYLNASNTEDDLNIITTLNGFGYRTDDHGNTRATATALVMDASGNIAATANKGIISTPTDVDVFSLTSTGGKIAFTVNPAPKYSNLNLSVTLSNAAGTVIASHAPLLDPAAAISATVTPGTYYITIDGVQGGLGASSDYGSLGAYTITQGKDYCTPVYSSGCESFLDLVNNFSFNTLVNNNSGCTSNANSYSVYAPTGTLTTTVNRGQSYPLKIQGDADEPQNFAVWIDYNQDNDFDDAGEFVYATTGGNVILFSATITIPATAALGPTRLRVRSNYEPMTSIDYCRRISWGEAEDYTITIVGDGAPITLSEPANGAIYVAPATINLAATTSNNGGTIAKVEFFNNNTKLGEDPTAPYTFSWTDVPAGAYTLTALVTYNSGLSSISDPVSVTVQSLITVSSIAPSSGAAGVGVVIKGDNFLNETTVRFGGVEATEVYVASPQLIYATVPAGAVTGSVQVVSGIQTVQATGNFTVAPIASVWANKAGTLTARAQYGAVAANGRIYVFGGYNSTGLLNSLEIYNPVTNTWTAGAPMPGAARGVAATLGTDGSIYVFGGFIETVSTAVYRYTPSANSWTTLTNMPIGIWEAATATAANGKIYLFGGQQTSNGNAFNSLTRIYDVATDTWSQGANMPVAVKQHSAVTAADGKIYLFGGRTGANEPQDVVQIYNPATDTWTTGAPMIIPKVQFGTVSATDGRIYIVGGKARINSNTGPFFHTVEIYDPETNTWTEGPVIPAQTGELKAVNVDGNLYAIGGTNGAFRNYNFQLAFTPLAPLAPTELAATAVSATQIDLAWTDRADNETQYTVERATAADGPYTVVATLGANTQAYANSGLLPGTHYYYRVRCSNTAGNSDYSNTANATTQEVVTDSDFDIVHGNKGTLSGVTSLTVYPNPVRNTAHIDLAVSKNLQINLTIYDHKGNVVKQLYNGAVNAGAKYQFSWNAAGKANGAYWLQLTTATGVMTRKIVVAPGGKK</sequence>
<dbReference type="InterPro" id="IPR045474">
    <property type="entry name" value="GEVED"/>
</dbReference>
<dbReference type="Pfam" id="PF18962">
    <property type="entry name" value="Por_Secre_tail"/>
    <property type="match status" value="1"/>
</dbReference>
<dbReference type="PANTHER" id="PTHR24412">
    <property type="entry name" value="KELCH PROTEIN"/>
    <property type="match status" value="1"/>
</dbReference>
<dbReference type="Gene3D" id="2.60.40.4070">
    <property type="match status" value="1"/>
</dbReference>
<keyword evidence="1" id="KW-0880">Kelch repeat</keyword>
<dbReference type="InterPro" id="IPR003961">
    <property type="entry name" value="FN3_dom"/>
</dbReference>
<dbReference type="PANTHER" id="PTHR24412:SF489">
    <property type="entry name" value="RING FINGER DOMAIN AND KELCH REPEAT-CONTAINING PROTEIN DDB_G0271372"/>
    <property type="match status" value="1"/>
</dbReference>
<dbReference type="Gene3D" id="2.60.40.10">
    <property type="entry name" value="Immunoglobulins"/>
    <property type="match status" value="3"/>
</dbReference>
<dbReference type="SUPFAM" id="SSF50965">
    <property type="entry name" value="Galactose oxidase, central domain"/>
    <property type="match status" value="1"/>
</dbReference>
<accession>A0A172TXH6</accession>
<dbReference type="PATRIC" id="fig|1492898.3.peg.3003"/>
<dbReference type="NCBIfam" id="TIGR04183">
    <property type="entry name" value="Por_Secre_tail"/>
    <property type="match status" value="1"/>
</dbReference>
<dbReference type="OrthoDB" id="954626at2"/>
<keyword evidence="6" id="KW-1185">Reference proteome</keyword>
<dbReference type="Pfam" id="PF01833">
    <property type="entry name" value="TIG"/>
    <property type="match status" value="1"/>
</dbReference>
<dbReference type="InterPro" id="IPR026444">
    <property type="entry name" value="Secre_tail"/>
</dbReference>
<evidence type="ECO:0000259" key="4">
    <source>
        <dbReference type="PROSITE" id="PS50853"/>
    </source>
</evidence>
<dbReference type="InterPro" id="IPR011043">
    <property type="entry name" value="Gal_Oxase/kelch_b-propeller"/>
</dbReference>
<evidence type="ECO:0000256" key="2">
    <source>
        <dbReference type="ARBA" id="ARBA00022737"/>
    </source>
</evidence>
<proteinExistence type="predicted"/>
<feature type="chain" id="PRO_5008001341" description="Fibronectin type-III domain-containing protein" evidence="3">
    <location>
        <begin position="23"/>
        <end position="1326"/>
    </location>
</feature>
<name>A0A172TXH6_9BACT</name>
<evidence type="ECO:0000256" key="1">
    <source>
        <dbReference type="ARBA" id="ARBA00022441"/>
    </source>
</evidence>
<dbReference type="SUPFAM" id="SSF49265">
    <property type="entry name" value="Fibronectin type III"/>
    <property type="match status" value="1"/>
</dbReference>
<dbReference type="RefSeq" id="WP_066405468.1">
    <property type="nucleotide sequence ID" value="NZ_CP011390.1"/>
</dbReference>
<evidence type="ECO:0000313" key="6">
    <source>
        <dbReference type="Proteomes" id="UP000077177"/>
    </source>
</evidence>
<keyword evidence="3" id="KW-0732">Signal</keyword>
<dbReference type="InterPro" id="IPR024079">
    <property type="entry name" value="MetalloPept_cat_dom_sf"/>
</dbReference>
<dbReference type="Pfam" id="PF17957">
    <property type="entry name" value="Big_7"/>
    <property type="match status" value="1"/>
</dbReference>
<dbReference type="KEGG" id="fla:SY85_13910"/>
<dbReference type="SMART" id="SM00060">
    <property type="entry name" value="FN3"/>
    <property type="match status" value="1"/>
</dbReference>
<dbReference type="InterPro" id="IPR002909">
    <property type="entry name" value="IPT_dom"/>
</dbReference>
<dbReference type="GO" id="GO:0008237">
    <property type="term" value="F:metallopeptidase activity"/>
    <property type="evidence" value="ECO:0007669"/>
    <property type="project" value="InterPro"/>
</dbReference>
<gene>
    <name evidence="5" type="ORF">SY85_13910</name>
</gene>
<dbReference type="InterPro" id="IPR006652">
    <property type="entry name" value="Kelch_1"/>
</dbReference>
<feature type="domain" description="Fibronectin type-III" evidence="4">
    <location>
        <begin position="1128"/>
        <end position="1218"/>
    </location>
</feature>
<feature type="signal peptide" evidence="3">
    <location>
        <begin position="1"/>
        <end position="22"/>
    </location>
</feature>
<dbReference type="STRING" id="1492898.SY85_13910"/>